<keyword evidence="2" id="KW-1185">Reference proteome</keyword>
<comment type="caution">
    <text evidence="1">The sequence shown here is derived from an EMBL/GenBank/DDBJ whole genome shotgun (WGS) entry which is preliminary data.</text>
</comment>
<dbReference type="Proteomes" id="UP001404104">
    <property type="component" value="Unassembled WGS sequence"/>
</dbReference>
<organism evidence="1 2">
    <name type="scientific">Sphingomonas qilianensis</name>
    <dbReference type="NCBI Taxonomy" id="1736690"/>
    <lineage>
        <taxon>Bacteria</taxon>
        <taxon>Pseudomonadati</taxon>
        <taxon>Pseudomonadota</taxon>
        <taxon>Alphaproteobacteria</taxon>
        <taxon>Sphingomonadales</taxon>
        <taxon>Sphingomonadaceae</taxon>
        <taxon>Sphingomonas</taxon>
    </lineage>
</organism>
<accession>A0ABU9XNI1</accession>
<name>A0ABU9XNI1_9SPHN</name>
<evidence type="ECO:0000313" key="2">
    <source>
        <dbReference type="Proteomes" id="UP001404104"/>
    </source>
</evidence>
<dbReference type="EMBL" id="JBDIMF010000001">
    <property type="protein sequence ID" value="MEN2785384.1"/>
    <property type="molecule type" value="Genomic_DNA"/>
</dbReference>
<proteinExistence type="predicted"/>
<protein>
    <submittedName>
        <fullName evidence="1">Uncharacterized protein</fullName>
    </submittedName>
</protein>
<reference evidence="1 2" key="1">
    <citation type="submission" date="2024-05" db="EMBL/GenBank/DDBJ databases">
        <authorList>
            <person name="Liu Q."/>
            <person name="Xin Y.-H."/>
        </authorList>
    </citation>
    <scope>NUCLEOTIDE SEQUENCE [LARGE SCALE GENOMIC DNA]</scope>
    <source>
        <strain evidence="1 2">CGMCC 1.15349</strain>
    </source>
</reference>
<gene>
    <name evidence="1" type="ORF">ABC969_02995</name>
</gene>
<dbReference type="RefSeq" id="WP_345862860.1">
    <property type="nucleotide sequence ID" value="NZ_JBDIMF010000001.1"/>
</dbReference>
<sequence length="90" mass="9513">MQLLLFLSAMLSALTGAISGVRVAEAQFQQRATLAPSAVASAARVAVQRLRAWLSLAARPTMTVQAAAPIGATRWALAAPAPLYLSRLRR</sequence>
<evidence type="ECO:0000313" key="1">
    <source>
        <dbReference type="EMBL" id="MEN2785384.1"/>
    </source>
</evidence>